<dbReference type="Pfam" id="PF01073">
    <property type="entry name" value="3Beta_HSD"/>
    <property type="match status" value="1"/>
</dbReference>
<dbReference type="HOGENOM" id="CLU_007383_9_2_1"/>
<dbReference type="PANTHER" id="PTHR10366:SF564">
    <property type="entry name" value="STEROL-4-ALPHA-CARBOXYLATE 3-DEHYDROGENASE, DECARBOXYLATING"/>
    <property type="match status" value="1"/>
</dbReference>
<organism evidence="4 5">
    <name type="scientific">Dacryopinax primogenitus (strain DJM 731)</name>
    <name type="common">Brown rot fungus</name>
    <dbReference type="NCBI Taxonomy" id="1858805"/>
    <lineage>
        <taxon>Eukaryota</taxon>
        <taxon>Fungi</taxon>
        <taxon>Dikarya</taxon>
        <taxon>Basidiomycota</taxon>
        <taxon>Agaricomycotina</taxon>
        <taxon>Dacrymycetes</taxon>
        <taxon>Dacrymycetales</taxon>
        <taxon>Dacrymycetaceae</taxon>
        <taxon>Dacryopinax</taxon>
    </lineage>
</organism>
<dbReference type="OMA" id="TGDDWNP"/>
<dbReference type="InterPro" id="IPR002225">
    <property type="entry name" value="3Beta_OHSteriod_DH/Estase"/>
</dbReference>
<dbReference type="Gene3D" id="3.40.50.720">
    <property type="entry name" value="NAD(P)-binding Rossmann-like Domain"/>
    <property type="match status" value="1"/>
</dbReference>
<dbReference type="STRING" id="1858805.M5GCA1"/>
<sequence>MAYGATSSAPTVLVTSSTSFLGAHTVLELVRRGYLVKAGVPSVALARQFLKQHPACAPALEWTILPSLTSPRAVEEAVRDVDYVIHVCAPFAMEYEDPMDVLLPAVEGTHALLAAAARQPRVKHVVLTSSLGAVLDPSRGLAPGITYTPSSWNPATWESALAASDSVELHLASKTLTERSAWDFLSTFNPSFALTTFCPPVILGPPAQPLADLSPQSLGESVGQAWQILSGAYDPLPPTRFPLFVDVRDLARMEVAALGRPETMGRRFLAVGGEFSNSQITALVRLQYPSEPRLPRTPPTKPGRHSRVDVINTEAVFGTEWTSLAQSVRDMAEVLFSRERELRKEEKGRVWWSRTTGGRTSPDDTDRLEITHVEGMMTVEVA</sequence>
<comment type="similarity">
    <text evidence="2">Belongs to the NAD(P)-dependent epimerase/dehydratase family. Dihydroflavonol-4-reductase subfamily.</text>
</comment>
<accession>M5GCA1</accession>
<keyword evidence="5" id="KW-1185">Reference proteome</keyword>
<protein>
    <submittedName>
        <fullName evidence="4">NADP-binding protein</fullName>
    </submittedName>
</protein>
<evidence type="ECO:0000256" key="1">
    <source>
        <dbReference type="ARBA" id="ARBA00023002"/>
    </source>
</evidence>
<reference evidence="4 5" key="1">
    <citation type="journal article" date="2012" name="Science">
        <title>The Paleozoic origin of enzymatic lignin decomposition reconstructed from 31 fungal genomes.</title>
        <authorList>
            <person name="Floudas D."/>
            <person name="Binder M."/>
            <person name="Riley R."/>
            <person name="Barry K."/>
            <person name="Blanchette R.A."/>
            <person name="Henrissat B."/>
            <person name="Martinez A.T."/>
            <person name="Otillar R."/>
            <person name="Spatafora J.W."/>
            <person name="Yadav J.S."/>
            <person name="Aerts A."/>
            <person name="Benoit I."/>
            <person name="Boyd A."/>
            <person name="Carlson A."/>
            <person name="Copeland A."/>
            <person name="Coutinho P.M."/>
            <person name="de Vries R.P."/>
            <person name="Ferreira P."/>
            <person name="Findley K."/>
            <person name="Foster B."/>
            <person name="Gaskell J."/>
            <person name="Glotzer D."/>
            <person name="Gorecki P."/>
            <person name="Heitman J."/>
            <person name="Hesse C."/>
            <person name="Hori C."/>
            <person name="Igarashi K."/>
            <person name="Jurgens J.A."/>
            <person name="Kallen N."/>
            <person name="Kersten P."/>
            <person name="Kohler A."/>
            <person name="Kuees U."/>
            <person name="Kumar T.K.A."/>
            <person name="Kuo A."/>
            <person name="LaButti K."/>
            <person name="Larrondo L.F."/>
            <person name="Lindquist E."/>
            <person name="Ling A."/>
            <person name="Lombard V."/>
            <person name="Lucas S."/>
            <person name="Lundell T."/>
            <person name="Martin R."/>
            <person name="McLaughlin D.J."/>
            <person name="Morgenstern I."/>
            <person name="Morin E."/>
            <person name="Murat C."/>
            <person name="Nagy L.G."/>
            <person name="Nolan M."/>
            <person name="Ohm R.A."/>
            <person name="Patyshakuliyeva A."/>
            <person name="Rokas A."/>
            <person name="Ruiz-Duenas F.J."/>
            <person name="Sabat G."/>
            <person name="Salamov A."/>
            <person name="Samejima M."/>
            <person name="Schmutz J."/>
            <person name="Slot J.C."/>
            <person name="St John F."/>
            <person name="Stenlid J."/>
            <person name="Sun H."/>
            <person name="Sun S."/>
            <person name="Syed K."/>
            <person name="Tsang A."/>
            <person name="Wiebenga A."/>
            <person name="Young D."/>
            <person name="Pisabarro A."/>
            <person name="Eastwood D.C."/>
            <person name="Martin F."/>
            <person name="Cullen D."/>
            <person name="Grigoriev I.V."/>
            <person name="Hibbett D.S."/>
        </authorList>
    </citation>
    <scope>NUCLEOTIDE SEQUENCE [LARGE SCALE GENOMIC DNA]</scope>
    <source>
        <strain evidence="4 5">DJM-731 SS1</strain>
    </source>
</reference>
<evidence type="ECO:0000313" key="4">
    <source>
        <dbReference type="EMBL" id="EJU06125.1"/>
    </source>
</evidence>
<keyword evidence="1" id="KW-0560">Oxidoreductase</keyword>
<evidence type="ECO:0000259" key="3">
    <source>
        <dbReference type="Pfam" id="PF01073"/>
    </source>
</evidence>
<dbReference type="GO" id="GO:0016616">
    <property type="term" value="F:oxidoreductase activity, acting on the CH-OH group of donors, NAD or NADP as acceptor"/>
    <property type="evidence" value="ECO:0007669"/>
    <property type="project" value="InterPro"/>
</dbReference>
<dbReference type="OrthoDB" id="2735536at2759"/>
<dbReference type="InterPro" id="IPR050425">
    <property type="entry name" value="NAD(P)_dehydrat-like"/>
</dbReference>
<dbReference type="RefSeq" id="XP_040633019.1">
    <property type="nucleotide sequence ID" value="XM_040771500.1"/>
</dbReference>
<name>M5GCA1_DACPD</name>
<dbReference type="GeneID" id="63686562"/>
<proteinExistence type="inferred from homology"/>
<dbReference type="EMBL" id="JH795855">
    <property type="protein sequence ID" value="EJU06125.1"/>
    <property type="molecule type" value="Genomic_DNA"/>
</dbReference>
<evidence type="ECO:0000313" key="5">
    <source>
        <dbReference type="Proteomes" id="UP000030653"/>
    </source>
</evidence>
<dbReference type="Proteomes" id="UP000030653">
    <property type="component" value="Unassembled WGS sequence"/>
</dbReference>
<evidence type="ECO:0000256" key="2">
    <source>
        <dbReference type="ARBA" id="ARBA00023445"/>
    </source>
</evidence>
<dbReference type="SUPFAM" id="SSF51735">
    <property type="entry name" value="NAD(P)-binding Rossmann-fold domains"/>
    <property type="match status" value="1"/>
</dbReference>
<gene>
    <name evidence="4" type="ORF">DACRYDRAFT_19417</name>
</gene>
<dbReference type="InterPro" id="IPR036291">
    <property type="entry name" value="NAD(P)-bd_dom_sf"/>
</dbReference>
<dbReference type="GO" id="GO:0006694">
    <property type="term" value="P:steroid biosynthetic process"/>
    <property type="evidence" value="ECO:0007669"/>
    <property type="project" value="InterPro"/>
</dbReference>
<feature type="domain" description="3-beta hydroxysteroid dehydrogenase/isomerase" evidence="3">
    <location>
        <begin position="13"/>
        <end position="138"/>
    </location>
</feature>
<dbReference type="PANTHER" id="PTHR10366">
    <property type="entry name" value="NAD DEPENDENT EPIMERASE/DEHYDRATASE"/>
    <property type="match status" value="1"/>
</dbReference>
<dbReference type="AlphaFoldDB" id="M5GCA1"/>